<dbReference type="STRING" id="10195.A0A3M7Q700"/>
<dbReference type="PROSITE" id="PS00022">
    <property type="entry name" value="EGF_1"/>
    <property type="match status" value="1"/>
</dbReference>
<protein>
    <submittedName>
        <fullName evidence="4">Delta C isoform X1</fullName>
    </submittedName>
</protein>
<dbReference type="Proteomes" id="UP000276133">
    <property type="component" value="Unassembled WGS sequence"/>
</dbReference>
<keyword evidence="2" id="KW-0732">Signal</keyword>
<dbReference type="AlphaFoldDB" id="A0A3M7Q700"/>
<dbReference type="PROSITE" id="PS01186">
    <property type="entry name" value="EGF_2"/>
    <property type="match status" value="1"/>
</dbReference>
<proteinExistence type="predicted"/>
<feature type="domain" description="EGF-like" evidence="3">
    <location>
        <begin position="32"/>
        <end position="74"/>
    </location>
</feature>
<dbReference type="OrthoDB" id="10266706at2759"/>
<keyword evidence="1" id="KW-0245">EGF-like domain</keyword>
<organism evidence="4 5">
    <name type="scientific">Brachionus plicatilis</name>
    <name type="common">Marine rotifer</name>
    <name type="synonym">Brachionus muelleri</name>
    <dbReference type="NCBI Taxonomy" id="10195"/>
    <lineage>
        <taxon>Eukaryota</taxon>
        <taxon>Metazoa</taxon>
        <taxon>Spiralia</taxon>
        <taxon>Gnathifera</taxon>
        <taxon>Rotifera</taxon>
        <taxon>Eurotatoria</taxon>
        <taxon>Monogononta</taxon>
        <taxon>Pseudotrocha</taxon>
        <taxon>Ploima</taxon>
        <taxon>Brachionidae</taxon>
        <taxon>Brachionus</taxon>
    </lineage>
</organism>
<feature type="non-terminal residue" evidence="4">
    <location>
        <position position="101"/>
    </location>
</feature>
<dbReference type="Gene3D" id="2.10.25.10">
    <property type="entry name" value="Laminin"/>
    <property type="match status" value="1"/>
</dbReference>
<keyword evidence="5" id="KW-1185">Reference proteome</keyword>
<dbReference type="EMBL" id="REGN01007299">
    <property type="protein sequence ID" value="RNA06728.1"/>
    <property type="molecule type" value="Genomic_DNA"/>
</dbReference>
<evidence type="ECO:0000313" key="5">
    <source>
        <dbReference type="Proteomes" id="UP000276133"/>
    </source>
</evidence>
<dbReference type="PROSITE" id="PS50026">
    <property type="entry name" value="EGF_3"/>
    <property type="match status" value="1"/>
</dbReference>
<evidence type="ECO:0000313" key="4">
    <source>
        <dbReference type="EMBL" id="RNA06728.1"/>
    </source>
</evidence>
<dbReference type="InterPro" id="IPR000742">
    <property type="entry name" value="EGF"/>
</dbReference>
<gene>
    <name evidence="4" type="ORF">BpHYR1_026595</name>
</gene>
<reference evidence="4 5" key="1">
    <citation type="journal article" date="2018" name="Sci. Rep.">
        <title>Genomic signatures of local adaptation to the degree of environmental predictability in rotifers.</title>
        <authorList>
            <person name="Franch-Gras L."/>
            <person name="Hahn C."/>
            <person name="Garcia-Roger E.M."/>
            <person name="Carmona M.J."/>
            <person name="Serra M."/>
            <person name="Gomez A."/>
        </authorList>
    </citation>
    <scope>NUCLEOTIDE SEQUENCE [LARGE SCALE GENOMIC DNA]</scope>
    <source>
        <strain evidence="4">HYR1</strain>
    </source>
</reference>
<evidence type="ECO:0000256" key="1">
    <source>
        <dbReference type="PROSITE-ProRule" id="PRU00076"/>
    </source>
</evidence>
<keyword evidence="1" id="KW-1015">Disulfide bond</keyword>
<feature type="signal peptide" evidence="2">
    <location>
        <begin position="1"/>
        <end position="19"/>
    </location>
</feature>
<evidence type="ECO:0000256" key="2">
    <source>
        <dbReference type="SAM" id="SignalP"/>
    </source>
</evidence>
<feature type="chain" id="PRO_5018234474" evidence="2">
    <location>
        <begin position="20"/>
        <end position="101"/>
    </location>
</feature>
<sequence length="101" mass="10913">MKLLAVVLLLHLSHRTTLAYTIKSCKYDAYDSADPADNFKCYNGGLCYRLEHTNSTGALKICTCKPGFTGKHCEQSTLTPCSPDPCSPNGYCNAQAGAIGY</sequence>
<dbReference type="SUPFAM" id="SSF57196">
    <property type="entry name" value="EGF/Laminin"/>
    <property type="match status" value="1"/>
</dbReference>
<evidence type="ECO:0000259" key="3">
    <source>
        <dbReference type="PROSITE" id="PS50026"/>
    </source>
</evidence>
<comment type="caution">
    <text evidence="4">The sequence shown here is derived from an EMBL/GenBank/DDBJ whole genome shotgun (WGS) entry which is preliminary data.</text>
</comment>
<name>A0A3M7Q700_BRAPC</name>
<feature type="disulfide bond" evidence="1">
    <location>
        <begin position="64"/>
        <end position="73"/>
    </location>
</feature>
<comment type="caution">
    <text evidence="1">Lacks conserved residue(s) required for the propagation of feature annotation.</text>
</comment>
<accession>A0A3M7Q700</accession>